<dbReference type="InterPro" id="IPR052522">
    <property type="entry name" value="ABC-2_transport_permease"/>
</dbReference>
<keyword evidence="3 5" id="KW-1133">Transmembrane helix</keyword>
<evidence type="ECO:0000256" key="2">
    <source>
        <dbReference type="ARBA" id="ARBA00022692"/>
    </source>
</evidence>
<dbReference type="Proteomes" id="UP000178168">
    <property type="component" value="Unassembled WGS sequence"/>
</dbReference>
<evidence type="ECO:0000259" key="6">
    <source>
        <dbReference type="PROSITE" id="PS51012"/>
    </source>
</evidence>
<accession>A0A1G2SK27</accession>
<keyword evidence="5" id="KW-0813">Transport</keyword>
<name>A0A1G2SK27_9BACT</name>
<dbReference type="GO" id="GO:0043190">
    <property type="term" value="C:ATP-binding cassette (ABC) transporter complex"/>
    <property type="evidence" value="ECO:0007669"/>
    <property type="project" value="InterPro"/>
</dbReference>
<evidence type="ECO:0000256" key="1">
    <source>
        <dbReference type="ARBA" id="ARBA00004141"/>
    </source>
</evidence>
<organism evidence="7 8">
    <name type="scientific">Candidatus Yonathbacteria bacterium RIFOXYD1_FULL_52_36</name>
    <dbReference type="NCBI Taxonomy" id="1802730"/>
    <lineage>
        <taxon>Bacteria</taxon>
        <taxon>Candidatus Yonathiibacteriota</taxon>
    </lineage>
</organism>
<feature type="transmembrane region" description="Helical" evidence="5">
    <location>
        <begin position="173"/>
        <end position="191"/>
    </location>
</feature>
<keyword evidence="5" id="KW-1003">Cell membrane</keyword>
<feature type="domain" description="ABC transmembrane type-2" evidence="6">
    <location>
        <begin position="25"/>
        <end position="254"/>
    </location>
</feature>
<sequence>MKKSIGINWIGLGTLVYQEIQRFVRVSVQTLVTPWISALLYVAVFGAIVGQGIADVKGVRYIDFVLPGILTMSVIGAAFAHSSSSLYIQRFIRHIEELLVAPLSHTEMILGYVIGAVARGVVVGLGVLGIAVFFGAAHLSDLFIFLLYMIAISAVFGLVGVLVGLWANSFEQLSALNTFVIMPLSFLGGVFNSVDMLPESFQTIAQWNPFFYFVDGVRYSMIGISEGSMMLGGIMTAALIAVLWVGTFVLFERGWHLRA</sequence>
<dbReference type="PIRSF" id="PIRSF006648">
    <property type="entry name" value="DrrB"/>
    <property type="match status" value="1"/>
</dbReference>
<proteinExistence type="inferred from homology"/>
<keyword evidence="2 5" id="KW-0812">Transmembrane</keyword>
<comment type="similarity">
    <text evidence="5">Belongs to the ABC-2 integral membrane protein family.</text>
</comment>
<reference evidence="7 8" key="1">
    <citation type="journal article" date="2016" name="Nat. Commun.">
        <title>Thousands of microbial genomes shed light on interconnected biogeochemical processes in an aquifer system.</title>
        <authorList>
            <person name="Anantharaman K."/>
            <person name="Brown C.T."/>
            <person name="Hug L.A."/>
            <person name="Sharon I."/>
            <person name="Castelle C.J."/>
            <person name="Probst A.J."/>
            <person name="Thomas B.C."/>
            <person name="Singh A."/>
            <person name="Wilkins M.J."/>
            <person name="Karaoz U."/>
            <person name="Brodie E.L."/>
            <person name="Williams K.H."/>
            <person name="Hubbard S.S."/>
            <person name="Banfield J.F."/>
        </authorList>
    </citation>
    <scope>NUCLEOTIDE SEQUENCE [LARGE SCALE GENOMIC DNA]</scope>
</reference>
<dbReference type="PROSITE" id="PS51012">
    <property type="entry name" value="ABC_TM2"/>
    <property type="match status" value="1"/>
</dbReference>
<feature type="transmembrane region" description="Helical" evidence="5">
    <location>
        <begin position="31"/>
        <end position="53"/>
    </location>
</feature>
<evidence type="ECO:0000313" key="8">
    <source>
        <dbReference type="Proteomes" id="UP000178168"/>
    </source>
</evidence>
<dbReference type="NCBIfam" id="NF011648">
    <property type="entry name" value="PRK15066.1"/>
    <property type="match status" value="1"/>
</dbReference>
<evidence type="ECO:0000313" key="7">
    <source>
        <dbReference type="EMBL" id="OHA85427.1"/>
    </source>
</evidence>
<dbReference type="PRINTS" id="PR00164">
    <property type="entry name" value="ABC2TRNSPORT"/>
</dbReference>
<gene>
    <name evidence="7" type="ORF">A2591_03040</name>
</gene>
<dbReference type="InterPro" id="IPR000412">
    <property type="entry name" value="ABC_2_transport"/>
</dbReference>
<protein>
    <recommendedName>
        <fullName evidence="5">Transport permease protein</fullName>
    </recommendedName>
</protein>
<dbReference type="Pfam" id="PF01061">
    <property type="entry name" value="ABC2_membrane"/>
    <property type="match status" value="1"/>
</dbReference>
<keyword evidence="4 5" id="KW-0472">Membrane</keyword>
<dbReference type="PANTHER" id="PTHR43332">
    <property type="entry name" value="INNER MEMBRANE TRANSPORT PERMEASE YADH-RELATED"/>
    <property type="match status" value="1"/>
</dbReference>
<dbReference type="STRING" id="1802730.A2591_03040"/>
<feature type="transmembrane region" description="Helical" evidence="5">
    <location>
        <begin position="229"/>
        <end position="251"/>
    </location>
</feature>
<dbReference type="AlphaFoldDB" id="A0A1G2SK27"/>
<evidence type="ECO:0000256" key="4">
    <source>
        <dbReference type="ARBA" id="ARBA00023136"/>
    </source>
</evidence>
<comment type="caution">
    <text evidence="7">The sequence shown here is derived from an EMBL/GenBank/DDBJ whole genome shotgun (WGS) entry which is preliminary data.</text>
</comment>
<evidence type="ECO:0000256" key="5">
    <source>
        <dbReference type="RuleBase" id="RU361157"/>
    </source>
</evidence>
<dbReference type="GO" id="GO:0140359">
    <property type="term" value="F:ABC-type transporter activity"/>
    <property type="evidence" value="ECO:0007669"/>
    <property type="project" value="InterPro"/>
</dbReference>
<dbReference type="PANTHER" id="PTHR43332:SF2">
    <property type="entry name" value="INNER MEMBRANE TRANSPORT PERMEASE YADH"/>
    <property type="match status" value="1"/>
</dbReference>
<dbReference type="InterPro" id="IPR013525">
    <property type="entry name" value="ABC2_TM"/>
</dbReference>
<feature type="transmembrane region" description="Helical" evidence="5">
    <location>
        <begin position="142"/>
        <end position="166"/>
    </location>
</feature>
<comment type="subcellular location">
    <subcellularLocation>
        <location evidence="5">Cell membrane</location>
        <topology evidence="5">Multi-pass membrane protein</topology>
    </subcellularLocation>
    <subcellularLocation>
        <location evidence="1">Membrane</location>
        <topology evidence="1">Multi-pass membrane protein</topology>
    </subcellularLocation>
</comment>
<dbReference type="EMBL" id="MHUZ01000024">
    <property type="protein sequence ID" value="OHA85427.1"/>
    <property type="molecule type" value="Genomic_DNA"/>
</dbReference>
<dbReference type="InterPro" id="IPR047817">
    <property type="entry name" value="ABC2_TM_bact-type"/>
</dbReference>
<feature type="transmembrane region" description="Helical" evidence="5">
    <location>
        <begin position="65"/>
        <end position="88"/>
    </location>
</feature>
<feature type="transmembrane region" description="Helical" evidence="5">
    <location>
        <begin position="109"/>
        <end position="136"/>
    </location>
</feature>
<evidence type="ECO:0000256" key="3">
    <source>
        <dbReference type="ARBA" id="ARBA00022989"/>
    </source>
</evidence>